<protein>
    <submittedName>
        <fullName evidence="1">Uncharacterized protein</fullName>
    </submittedName>
</protein>
<comment type="caution">
    <text evidence="1">The sequence shown here is derived from an EMBL/GenBank/DDBJ whole genome shotgun (WGS) entry which is preliminary data.</text>
</comment>
<dbReference type="AlphaFoldDB" id="A0A139BXC1"/>
<reference evidence="1 2" key="1">
    <citation type="submission" date="2016-02" db="EMBL/GenBank/DDBJ databases">
        <authorList>
            <person name="Wen L."/>
            <person name="He K."/>
            <person name="Yang H."/>
        </authorList>
    </citation>
    <scope>NUCLEOTIDE SEQUENCE [LARGE SCALE GENOMIC DNA]</scope>
    <source>
        <strain evidence="1">ShG14-8</strain>
    </source>
</reference>
<organism evidence="1 2">
    <name type="scientific">Candidatus Gallionella acididurans</name>
    <dbReference type="NCBI Taxonomy" id="1796491"/>
    <lineage>
        <taxon>Bacteria</taxon>
        <taxon>Pseudomonadati</taxon>
        <taxon>Pseudomonadota</taxon>
        <taxon>Betaproteobacteria</taxon>
        <taxon>Nitrosomonadales</taxon>
        <taxon>Gallionellaceae</taxon>
        <taxon>Gallionella</taxon>
    </lineage>
</organism>
<reference evidence="1 2" key="2">
    <citation type="submission" date="2016-03" db="EMBL/GenBank/DDBJ databases">
        <title>New uncultured bacterium of the family Gallionellaceae from acid mine drainage: description and reconstruction of genome based on metagenomic analysis of microbial community.</title>
        <authorList>
            <person name="Kadnikov V."/>
            <person name="Ivasenko D."/>
            <person name="Beletsky A."/>
            <person name="Mardanov A."/>
            <person name="Danilova E."/>
            <person name="Pimenov N."/>
            <person name="Karnachuk O."/>
            <person name="Ravin N."/>
        </authorList>
    </citation>
    <scope>NUCLEOTIDE SEQUENCE [LARGE SCALE GENOMIC DNA]</scope>
    <source>
        <strain evidence="1">ShG14-8</strain>
    </source>
</reference>
<evidence type="ECO:0000313" key="2">
    <source>
        <dbReference type="Proteomes" id="UP000070578"/>
    </source>
</evidence>
<name>A0A139BXC1_9PROT</name>
<dbReference type="EMBL" id="LSLI01000004">
    <property type="protein sequence ID" value="KXS33573.1"/>
    <property type="molecule type" value="Genomic_DNA"/>
</dbReference>
<sequence>MIQLHKALSAWGTPGFGDILKREIELLGADRLPLQQGLSISSHVTAEPITVMINNIAESEDLIRVRAGILYSGVIGGCSCADDPTPVSENTEYCEIRLDIDKATAETRVTLVTE</sequence>
<evidence type="ECO:0000313" key="1">
    <source>
        <dbReference type="EMBL" id="KXS33573.1"/>
    </source>
</evidence>
<dbReference type="Proteomes" id="UP000070578">
    <property type="component" value="Unassembled WGS sequence"/>
</dbReference>
<gene>
    <name evidence="1" type="ORF">AWT59_0293</name>
</gene>
<accession>A0A139BXC1</accession>
<proteinExistence type="predicted"/>